<evidence type="ECO:0000256" key="1">
    <source>
        <dbReference type="SAM" id="MobiDB-lite"/>
    </source>
</evidence>
<dbReference type="OrthoDB" id="8954335at2759"/>
<dbReference type="InterPro" id="IPR027417">
    <property type="entry name" value="P-loop_NTPase"/>
</dbReference>
<comment type="caution">
    <text evidence="3">The sequence shown here is derived from an EMBL/GenBank/DDBJ whole genome shotgun (WGS) entry which is preliminary data.</text>
</comment>
<sequence length="318" mass="35427">MSRPSHVGYQPEENMPVLIAVVGMTGSGKSSFINIASNSSKMTVSDSIDSCTDSVNASDPFDVDGRQVILFDTPGFDDSNMSETEVLGIITLELEKQHRTGQALHGIIYVQRISDQRVGGMAKANFGIFREMCGENSLRNVIIMTNMWSLVGSDSLGMARAKQLEESPKFLLPAIQKGAVVVHKKEDTREAALDVLRRIMTNHPLPLTIQIEVVDQNKPIDKTKAGLAVDQKLNKLAEQYEKQLQEQLAAAEAAREKRDNETRQEQLEEAARVRDALNKLEADRRDQAEKYRQLQKELAASEERRRQAEDNSDTRGGC</sequence>
<keyword evidence="4" id="KW-1185">Reference proteome</keyword>
<dbReference type="EMBL" id="JAACJK010000225">
    <property type="protein sequence ID" value="KAF5311583.1"/>
    <property type="molecule type" value="Genomic_DNA"/>
</dbReference>
<evidence type="ECO:0000313" key="3">
    <source>
        <dbReference type="EMBL" id="KAF5311583.1"/>
    </source>
</evidence>
<organism evidence="3 4">
    <name type="scientific">Ephemerocybe angulata</name>
    <dbReference type="NCBI Taxonomy" id="980116"/>
    <lineage>
        <taxon>Eukaryota</taxon>
        <taxon>Fungi</taxon>
        <taxon>Dikarya</taxon>
        <taxon>Basidiomycota</taxon>
        <taxon>Agaricomycotina</taxon>
        <taxon>Agaricomycetes</taxon>
        <taxon>Agaricomycetidae</taxon>
        <taxon>Agaricales</taxon>
        <taxon>Agaricineae</taxon>
        <taxon>Psathyrellaceae</taxon>
        <taxon>Ephemerocybe</taxon>
    </lineage>
</organism>
<evidence type="ECO:0000313" key="4">
    <source>
        <dbReference type="Proteomes" id="UP000541558"/>
    </source>
</evidence>
<gene>
    <name evidence="3" type="ORF">D9611_009529</name>
</gene>
<dbReference type="Gene3D" id="3.40.50.300">
    <property type="entry name" value="P-loop containing nucleotide triphosphate hydrolases"/>
    <property type="match status" value="1"/>
</dbReference>
<name>A0A8H5AVF9_9AGAR</name>
<dbReference type="Proteomes" id="UP000541558">
    <property type="component" value="Unassembled WGS sequence"/>
</dbReference>
<dbReference type="SUPFAM" id="SSF52540">
    <property type="entry name" value="P-loop containing nucleoside triphosphate hydrolases"/>
    <property type="match status" value="1"/>
</dbReference>
<dbReference type="AlphaFoldDB" id="A0A8H5AVF9"/>
<dbReference type="InterPro" id="IPR006073">
    <property type="entry name" value="GTP-bd"/>
</dbReference>
<dbReference type="CDD" id="cd00882">
    <property type="entry name" value="Ras_like_GTPase"/>
    <property type="match status" value="1"/>
</dbReference>
<accession>A0A8H5AVF9</accession>
<proteinExistence type="predicted"/>
<evidence type="ECO:0000259" key="2">
    <source>
        <dbReference type="Pfam" id="PF01926"/>
    </source>
</evidence>
<reference evidence="3 4" key="1">
    <citation type="journal article" date="2020" name="ISME J.">
        <title>Uncovering the hidden diversity of litter-decomposition mechanisms in mushroom-forming fungi.</title>
        <authorList>
            <person name="Floudas D."/>
            <person name="Bentzer J."/>
            <person name="Ahren D."/>
            <person name="Johansson T."/>
            <person name="Persson P."/>
            <person name="Tunlid A."/>
        </authorList>
    </citation>
    <scope>NUCLEOTIDE SEQUENCE [LARGE SCALE GENOMIC DNA]</scope>
    <source>
        <strain evidence="3 4">CBS 175.51</strain>
    </source>
</reference>
<dbReference type="GO" id="GO:0005525">
    <property type="term" value="F:GTP binding"/>
    <property type="evidence" value="ECO:0007669"/>
    <property type="project" value="InterPro"/>
</dbReference>
<feature type="region of interest" description="Disordered" evidence="1">
    <location>
        <begin position="278"/>
        <end position="318"/>
    </location>
</feature>
<dbReference type="Pfam" id="PF01926">
    <property type="entry name" value="MMR_HSR1"/>
    <property type="match status" value="1"/>
</dbReference>
<protein>
    <recommendedName>
        <fullName evidence="2">G domain-containing protein</fullName>
    </recommendedName>
</protein>
<feature type="domain" description="G" evidence="2">
    <location>
        <begin position="19"/>
        <end position="84"/>
    </location>
</feature>